<keyword evidence="5 7" id="KW-1133">Transmembrane helix</keyword>
<organism evidence="8 9">
    <name type="scientific">Cylicocyclus nassatus</name>
    <name type="common">Nematode worm</name>
    <dbReference type="NCBI Taxonomy" id="53992"/>
    <lineage>
        <taxon>Eukaryota</taxon>
        <taxon>Metazoa</taxon>
        <taxon>Ecdysozoa</taxon>
        <taxon>Nematoda</taxon>
        <taxon>Chromadorea</taxon>
        <taxon>Rhabditida</taxon>
        <taxon>Rhabditina</taxon>
        <taxon>Rhabditomorpha</taxon>
        <taxon>Strongyloidea</taxon>
        <taxon>Strongylidae</taxon>
        <taxon>Cylicocyclus</taxon>
    </lineage>
</organism>
<dbReference type="GO" id="GO:0005337">
    <property type="term" value="F:nucleoside transmembrane transporter activity"/>
    <property type="evidence" value="ECO:0007669"/>
    <property type="project" value="InterPro"/>
</dbReference>
<evidence type="ECO:0000256" key="3">
    <source>
        <dbReference type="ARBA" id="ARBA00022448"/>
    </source>
</evidence>
<feature type="transmembrane region" description="Helical" evidence="7">
    <location>
        <begin position="106"/>
        <end position="129"/>
    </location>
</feature>
<comment type="subcellular location">
    <subcellularLocation>
        <location evidence="1">Membrane</location>
        <topology evidence="1">Multi-pass membrane protein</topology>
    </subcellularLocation>
</comment>
<gene>
    <name evidence="8" type="ORF">CYNAS_LOCUS16507</name>
</gene>
<dbReference type="GO" id="GO:0005886">
    <property type="term" value="C:plasma membrane"/>
    <property type="evidence" value="ECO:0007669"/>
    <property type="project" value="TreeGrafter"/>
</dbReference>
<dbReference type="PANTHER" id="PTHR10332:SF28">
    <property type="entry name" value="EQUILIBRATIVE NUCLEOSIDE TRANSPORTER (ENT) FAMILY"/>
    <property type="match status" value="1"/>
</dbReference>
<dbReference type="EMBL" id="CATQJL010000305">
    <property type="protein sequence ID" value="CAJ0604524.1"/>
    <property type="molecule type" value="Genomic_DNA"/>
</dbReference>
<dbReference type="PANTHER" id="PTHR10332">
    <property type="entry name" value="EQUILIBRATIVE NUCLEOSIDE TRANSPORTER"/>
    <property type="match status" value="1"/>
</dbReference>
<proteinExistence type="inferred from homology"/>
<accession>A0AA36H5P2</accession>
<evidence type="ECO:0008006" key="10">
    <source>
        <dbReference type="Google" id="ProtNLM"/>
    </source>
</evidence>
<evidence type="ECO:0000256" key="7">
    <source>
        <dbReference type="SAM" id="Phobius"/>
    </source>
</evidence>
<protein>
    <recommendedName>
        <fullName evidence="10">Equilibrative nucleoside transporter 3</fullName>
    </recommendedName>
</protein>
<keyword evidence="9" id="KW-1185">Reference proteome</keyword>
<name>A0AA36H5P2_CYLNA</name>
<evidence type="ECO:0000313" key="8">
    <source>
        <dbReference type="EMBL" id="CAJ0604524.1"/>
    </source>
</evidence>
<evidence type="ECO:0000256" key="5">
    <source>
        <dbReference type="ARBA" id="ARBA00022989"/>
    </source>
</evidence>
<dbReference type="Pfam" id="PF01733">
    <property type="entry name" value="Nucleoside_tran"/>
    <property type="match status" value="1"/>
</dbReference>
<feature type="transmembrane region" description="Helical" evidence="7">
    <location>
        <begin position="204"/>
        <end position="230"/>
    </location>
</feature>
<feature type="transmembrane region" description="Helical" evidence="7">
    <location>
        <begin position="175"/>
        <end position="192"/>
    </location>
</feature>
<dbReference type="AlphaFoldDB" id="A0AA36H5P2"/>
<evidence type="ECO:0000256" key="6">
    <source>
        <dbReference type="ARBA" id="ARBA00023136"/>
    </source>
</evidence>
<reference evidence="8" key="1">
    <citation type="submission" date="2023-07" db="EMBL/GenBank/DDBJ databases">
        <authorList>
            <consortium name="CYATHOMIX"/>
        </authorList>
    </citation>
    <scope>NUCLEOTIDE SEQUENCE</scope>
    <source>
        <strain evidence="8">N/A</strain>
    </source>
</reference>
<evidence type="ECO:0000256" key="2">
    <source>
        <dbReference type="ARBA" id="ARBA00007965"/>
    </source>
</evidence>
<sequence>MEASAITSPSKGSLSSFSNSLISVDRNHKVYGIFLLHGIGMLMSWNMFITIAPQYYVSYWFTVDGNATHYAESFMSVLGATSQIPAVGIMFVNMAIVIAGSLMMRIVVPLIINCFLVLTIIALVIFVQPNDNDRNWFYIVTLVVIMLMNLCNGVYQNSIYGIVADFPDNYPNSLIIGNNICGIFTSVMSIFTTLVSPDSVMLNALLYFCISLAILVICGLSLIVLVRLVCPPLFKQLYTMT</sequence>
<evidence type="ECO:0000256" key="4">
    <source>
        <dbReference type="ARBA" id="ARBA00022692"/>
    </source>
</evidence>
<keyword evidence="4 7" id="KW-0812">Transmembrane</keyword>
<feature type="transmembrane region" description="Helical" evidence="7">
    <location>
        <begin position="77"/>
        <end position="99"/>
    </location>
</feature>
<keyword evidence="3" id="KW-0813">Transport</keyword>
<comment type="caution">
    <text evidence="8">The sequence shown here is derived from an EMBL/GenBank/DDBJ whole genome shotgun (WGS) entry which is preliminary data.</text>
</comment>
<comment type="similarity">
    <text evidence="2">Belongs to the SLC29A/ENT transporter (TC 2.A.57) family.</text>
</comment>
<evidence type="ECO:0000313" key="9">
    <source>
        <dbReference type="Proteomes" id="UP001176961"/>
    </source>
</evidence>
<feature type="transmembrane region" description="Helical" evidence="7">
    <location>
        <begin position="30"/>
        <end position="57"/>
    </location>
</feature>
<feature type="transmembrane region" description="Helical" evidence="7">
    <location>
        <begin position="135"/>
        <end position="155"/>
    </location>
</feature>
<evidence type="ECO:0000256" key="1">
    <source>
        <dbReference type="ARBA" id="ARBA00004141"/>
    </source>
</evidence>
<dbReference type="InterPro" id="IPR002259">
    <property type="entry name" value="Eqnu_transpt"/>
</dbReference>
<dbReference type="Proteomes" id="UP001176961">
    <property type="component" value="Unassembled WGS sequence"/>
</dbReference>
<keyword evidence="6 7" id="KW-0472">Membrane</keyword>